<comment type="caution">
    <text evidence="1">The sequence shown here is derived from an EMBL/GenBank/DDBJ whole genome shotgun (WGS) entry which is preliminary data.</text>
</comment>
<protein>
    <submittedName>
        <fullName evidence="1">Uncharacterized protein</fullName>
    </submittedName>
</protein>
<reference evidence="1 2" key="1">
    <citation type="journal article" date="2023" name="Hortic Res">
        <title>Pangenome of water caltrop reveals structural variations and asymmetric subgenome divergence after allopolyploidization.</title>
        <authorList>
            <person name="Zhang X."/>
            <person name="Chen Y."/>
            <person name="Wang L."/>
            <person name="Yuan Y."/>
            <person name="Fang M."/>
            <person name="Shi L."/>
            <person name="Lu R."/>
            <person name="Comes H.P."/>
            <person name="Ma Y."/>
            <person name="Chen Y."/>
            <person name="Huang G."/>
            <person name="Zhou Y."/>
            <person name="Zheng Z."/>
            <person name="Qiu Y."/>
        </authorList>
    </citation>
    <scope>NUCLEOTIDE SEQUENCE [LARGE SCALE GENOMIC DNA]</scope>
    <source>
        <tissue evidence="1">Roots</tissue>
    </source>
</reference>
<organism evidence="1 2">
    <name type="scientific">Trapa incisa</name>
    <dbReference type="NCBI Taxonomy" id="236973"/>
    <lineage>
        <taxon>Eukaryota</taxon>
        <taxon>Viridiplantae</taxon>
        <taxon>Streptophyta</taxon>
        <taxon>Embryophyta</taxon>
        <taxon>Tracheophyta</taxon>
        <taxon>Spermatophyta</taxon>
        <taxon>Magnoliopsida</taxon>
        <taxon>eudicotyledons</taxon>
        <taxon>Gunneridae</taxon>
        <taxon>Pentapetalae</taxon>
        <taxon>rosids</taxon>
        <taxon>malvids</taxon>
        <taxon>Myrtales</taxon>
        <taxon>Lythraceae</taxon>
        <taxon>Trapa</taxon>
    </lineage>
</organism>
<keyword evidence="2" id="KW-1185">Reference proteome</keyword>
<dbReference type="Proteomes" id="UP001345219">
    <property type="component" value="Chromosome 3"/>
</dbReference>
<proteinExistence type="predicted"/>
<dbReference type="AlphaFoldDB" id="A0AAN7QHC2"/>
<sequence length="82" mass="9343">MLYHSITSISRIIENRIISQQQRIIMLRQEEIFRGFCVDITGVVASILCIRQMYPSGYGRGQSRPKVQSYGNPCGGIPLFYS</sequence>
<dbReference type="EMBL" id="JAXIOK010000006">
    <property type="protein sequence ID" value="KAK4767987.1"/>
    <property type="molecule type" value="Genomic_DNA"/>
</dbReference>
<evidence type="ECO:0000313" key="2">
    <source>
        <dbReference type="Proteomes" id="UP001345219"/>
    </source>
</evidence>
<evidence type="ECO:0000313" key="1">
    <source>
        <dbReference type="EMBL" id="KAK4767987.1"/>
    </source>
</evidence>
<name>A0AAN7QHC2_9MYRT</name>
<gene>
    <name evidence="1" type="ORF">SAY87_003128</name>
</gene>
<accession>A0AAN7QHC2</accession>